<evidence type="ECO:0008006" key="3">
    <source>
        <dbReference type="Google" id="ProtNLM"/>
    </source>
</evidence>
<organism evidence="1 2">
    <name type="scientific">Mytilus galloprovincialis</name>
    <name type="common">Mediterranean mussel</name>
    <dbReference type="NCBI Taxonomy" id="29158"/>
    <lineage>
        <taxon>Eukaryota</taxon>
        <taxon>Metazoa</taxon>
        <taxon>Spiralia</taxon>
        <taxon>Lophotrochozoa</taxon>
        <taxon>Mollusca</taxon>
        <taxon>Bivalvia</taxon>
        <taxon>Autobranchia</taxon>
        <taxon>Pteriomorphia</taxon>
        <taxon>Mytilida</taxon>
        <taxon>Mytiloidea</taxon>
        <taxon>Mytilidae</taxon>
        <taxon>Mytilinae</taxon>
        <taxon>Mytilus</taxon>
    </lineage>
</organism>
<evidence type="ECO:0000313" key="2">
    <source>
        <dbReference type="Proteomes" id="UP000596742"/>
    </source>
</evidence>
<keyword evidence="2" id="KW-1185">Reference proteome</keyword>
<dbReference type="Proteomes" id="UP000596742">
    <property type="component" value="Unassembled WGS sequence"/>
</dbReference>
<name>A0A8B6DPP4_MYTGA</name>
<reference evidence="1" key="1">
    <citation type="submission" date="2018-11" db="EMBL/GenBank/DDBJ databases">
        <authorList>
            <person name="Alioto T."/>
            <person name="Alioto T."/>
        </authorList>
    </citation>
    <scope>NUCLEOTIDE SEQUENCE</scope>
</reference>
<evidence type="ECO:0000313" key="1">
    <source>
        <dbReference type="EMBL" id="VDI22518.1"/>
    </source>
</evidence>
<comment type="caution">
    <text evidence="1">The sequence shown here is derived from an EMBL/GenBank/DDBJ whole genome shotgun (WGS) entry which is preliminary data.</text>
</comment>
<protein>
    <recommendedName>
        <fullName evidence="3">SAP domain-containing protein</fullName>
    </recommendedName>
</protein>
<gene>
    <name evidence="1" type="ORF">MGAL_10B064095</name>
</gene>
<proteinExistence type="predicted"/>
<accession>A0A8B6DPP4</accession>
<sequence length="121" mass="14266">MDCTIDTIKVRKRIENLCNEMERERRNYVKKNDDWWEHYIRVTRAQKKENVSKEIQAADEKFHVPTVNSVTSSLSTDEVVDFEDLSVEEIKQKLLAFGIKTKLRKKEKLVVLLKETVGGRK</sequence>
<dbReference type="EMBL" id="UYJE01003798">
    <property type="protein sequence ID" value="VDI22518.1"/>
    <property type="molecule type" value="Genomic_DNA"/>
</dbReference>
<dbReference type="AlphaFoldDB" id="A0A8B6DPP4"/>